<dbReference type="Gene3D" id="1.10.357.10">
    <property type="entry name" value="Tetracycline Repressor, domain 2"/>
    <property type="match status" value="1"/>
</dbReference>
<dbReference type="PRINTS" id="PR00455">
    <property type="entry name" value="HTHTETR"/>
</dbReference>
<keyword evidence="2 4" id="KW-0238">DNA-binding</keyword>
<dbReference type="PANTHER" id="PTHR30055:SF234">
    <property type="entry name" value="HTH-TYPE TRANSCRIPTIONAL REGULATOR BETI"/>
    <property type="match status" value="1"/>
</dbReference>
<dbReference type="SUPFAM" id="SSF46689">
    <property type="entry name" value="Homeodomain-like"/>
    <property type="match status" value="1"/>
</dbReference>
<evidence type="ECO:0000256" key="2">
    <source>
        <dbReference type="ARBA" id="ARBA00023125"/>
    </source>
</evidence>
<evidence type="ECO:0000313" key="6">
    <source>
        <dbReference type="EMBL" id="RCG21314.1"/>
    </source>
</evidence>
<dbReference type="InterPro" id="IPR050109">
    <property type="entry name" value="HTH-type_TetR-like_transc_reg"/>
</dbReference>
<dbReference type="PANTHER" id="PTHR30055">
    <property type="entry name" value="HTH-TYPE TRANSCRIPTIONAL REGULATOR RUTR"/>
    <property type="match status" value="1"/>
</dbReference>
<dbReference type="Pfam" id="PF00440">
    <property type="entry name" value="TetR_N"/>
    <property type="match status" value="1"/>
</dbReference>
<accession>A0A367ET96</accession>
<dbReference type="PROSITE" id="PS50977">
    <property type="entry name" value="HTH_TETR_2"/>
    <property type="match status" value="1"/>
</dbReference>
<keyword evidence="1" id="KW-0805">Transcription regulation</keyword>
<dbReference type="InterPro" id="IPR001647">
    <property type="entry name" value="HTH_TetR"/>
</dbReference>
<feature type="domain" description="HTH tetR-type" evidence="5">
    <location>
        <begin position="55"/>
        <end position="115"/>
    </location>
</feature>
<evidence type="ECO:0000259" key="5">
    <source>
        <dbReference type="PROSITE" id="PS50977"/>
    </source>
</evidence>
<gene>
    <name evidence="6" type="ORF">DTL70_17870</name>
</gene>
<proteinExistence type="predicted"/>
<dbReference type="Proteomes" id="UP000252914">
    <property type="component" value="Unassembled WGS sequence"/>
</dbReference>
<feature type="DNA-binding region" description="H-T-H motif" evidence="4">
    <location>
        <begin position="78"/>
        <end position="97"/>
    </location>
</feature>
<evidence type="ECO:0000256" key="3">
    <source>
        <dbReference type="ARBA" id="ARBA00023163"/>
    </source>
</evidence>
<comment type="caution">
    <text evidence="6">The sequence shown here is derived from an EMBL/GenBank/DDBJ whole genome shotgun (WGS) entry which is preliminary data.</text>
</comment>
<dbReference type="GO" id="GO:0003700">
    <property type="term" value="F:DNA-binding transcription factor activity"/>
    <property type="evidence" value="ECO:0007669"/>
    <property type="project" value="TreeGrafter"/>
</dbReference>
<sequence>MLRFCAPLRGRTRAGPCRPILPQPPVSGMSAKRQCEVGRLDRIRRMAAASVDRGIQTRTLLRDAAVQLIVEEGWGRVSTRKVAERAGVKAGSVHYHFSTLTDLLVEATLDRLASRSETFWEKTLLDNAAAARSSVPDTEFAPDGVGACTAVLMTEALRAAARVPRLRAGLTQILRRRHTATMHGLEGDDRLPDAASTSAVLGATMNSLMLYRLIDPVVREMKLEEVLLRMAKPRRQERA</sequence>
<reference evidence="6 7" key="1">
    <citation type="submission" date="2018-06" db="EMBL/GenBank/DDBJ databases">
        <title>Streptomyces reniochalinae sp. nov. and Streptomyces diacarnus sp. nov. from marine sponges.</title>
        <authorList>
            <person name="Li L."/>
        </authorList>
    </citation>
    <scope>NUCLEOTIDE SEQUENCE [LARGE SCALE GENOMIC DNA]</scope>
    <source>
        <strain evidence="6 7">LHW51701</strain>
    </source>
</reference>
<name>A0A367ET96_9ACTN</name>
<evidence type="ECO:0000256" key="4">
    <source>
        <dbReference type="PROSITE-ProRule" id="PRU00335"/>
    </source>
</evidence>
<keyword evidence="3" id="KW-0804">Transcription</keyword>
<organism evidence="6 7">
    <name type="scientific">Streptomyces diacarni</name>
    <dbReference type="NCBI Taxonomy" id="2800381"/>
    <lineage>
        <taxon>Bacteria</taxon>
        <taxon>Bacillati</taxon>
        <taxon>Actinomycetota</taxon>
        <taxon>Actinomycetes</taxon>
        <taxon>Kitasatosporales</taxon>
        <taxon>Streptomycetaceae</taxon>
        <taxon>Streptomyces</taxon>
    </lineage>
</organism>
<keyword evidence="7" id="KW-1185">Reference proteome</keyword>
<dbReference type="EMBL" id="QOIN01000046">
    <property type="protein sequence ID" value="RCG21314.1"/>
    <property type="molecule type" value="Genomic_DNA"/>
</dbReference>
<evidence type="ECO:0000256" key="1">
    <source>
        <dbReference type="ARBA" id="ARBA00023015"/>
    </source>
</evidence>
<evidence type="ECO:0000313" key="7">
    <source>
        <dbReference type="Proteomes" id="UP000252914"/>
    </source>
</evidence>
<protein>
    <submittedName>
        <fullName evidence="6">TetR/AcrR family transcriptional regulator</fullName>
    </submittedName>
</protein>
<dbReference type="GO" id="GO:0000976">
    <property type="term" value="F:transcription cis-regulatory region binding"/>
    <property type="evidence" value="ECO:0007669"/>
    <property type="project" value="TreeGrafter"/>
</dbReference>
<dbReference type="InterPro" id="IPR009057">
    <property type="entry name" value="Homeodomain-like_sf"/>
</dbReference>
<dbReference type="AlphaFoldDB" id="A0A367ET96"/>